<name>B1ZUX6_OPITP</name>
<comment type="cofactor">
    <cofactor evidence="1">
        <name>(6R)-5,10-methylene-5,6,7,8-tetrahydrofolate</name>
        <dbReference type="ChEBI" id="CHEBI:15636"/>
    </cofactor>
</comment>
<accession>B1ZUX6</accession>
<dbReference type="SUPFAM" id="SSF52425">
    <property type="entry name" value="Cryptochrome/photolyase, N-terminal domain"/>
    <property type="match status" value="1"/>
</dbReference>
<dbReference type="InterPro" id="IPR036155">
    <property type="entry name" value="Crypto/Photolyase_N_sf"/>
</dbReference>
<dbReference type="KEGG" id="ote:Oter_2665"/>
<dbReference type="GO" id="GO:0009416">
    <property type="term" value="P:response to light stimulus"/>
    <property type="evidence" value="ECO:0007669"/>
    <property type="project" value="TreeGrafter"/>
</dbReference>
<dbReference type="Gene3D" id="1.10.579.10">
    <property type="entry name" value="DNA Cyclobutane Dipyrimidine Photolyase, subunit A, domain 3"/>
    <property type="match status" value="1"/>
</dbReference>
<feature type="binding site" evidence="8">
    <location>
        <position position="236"/>
    </location>
    <ligand>
        <name>FAD</name>
        <dbReference type="ChEBI" id="CHEBI:57692"/>
    </ligand>
</feature>
<dbReference type="RefSeq" id="WP_012375481.1">
    <property type="nucleotide sequence ID" value="NC_010571.1"/>
</dbReference>
<dbReference type="STRING" id="452637.Oter_2665"/>
<sequence length="501" mass="56383">MTPTLLWFRQDLRLQDNPALHAALARGGPVIPVYVWEESCESPAAEGARANDGWAAQPGAASRWWLHHSLEALDAAVRERGGRLILRRGDPLAELQEIVRATGAKGVYWNRRYEPAARARDARVQTELAAAGLDVKTFNSALLNEPETILNKQGGPFQVFSAYWRHCLTLPVAAPRKLPAGPIPAPERWPRSLDVAALELRPRVAWDRGLAQAWTPGEASAAKRMTRFVAGAIDRYDEERDFPGCDGTSMLSAALHWGEISPRQLWAAVRGRSRESGVFPPSNGARIFLAELGWREFAYHLLWHFPHTIEQPLRRAFARFSWAEDPEGRRLRAWQRGQTGYPIVDAGMRQLWQTGWMHNRVRMIVASFLVKHLRLSWPHGATWFWDTLVDADLANNTLGWQWSAGCGADAAPYFRIFAPVLQGRKFDSDGVYVRRWVPELARLPDRFLHAPWTATAQTLAAAGVRLGENYPRPVVDHAAARAEALAAFRQLREPPVRTTLR</sequence>
<evidence type="ECO:0000313" key="13">
    <source>
        <dbReference type="Proteomes" id="UP000007013"/>
    </source>
</evidence>
<evidence type="ECO:0000256" key="5">
    <source>
        <dbReference type="ARBA" id="ARBA00022827"/>
    </source>
</evidence>
<dbReference type="InterPro" id="IPR002081">
    <property type="entry name" value="Cryptochrome/DNA_photolyase_1"/>
</dbReference>
<dbReference type="PROSITE" id="PS00394">
    <property type="entry name" value="DNA_PHOTOLYASES_1_1"/>
    <property type="match status" value="1"/>
</dbReference>
<keyword evidence="5 8" id="KW-0274">FAD</keyword>
<reference evidence="12 13" key="1">
    <citation type="journal article" date="2011" name="J. Bacteriol.">
        <title>Genome sequence of the verrucomicrobium Opitutus terrae PB90-1, an abundant inhabitant of rice paddy soil ecosystems.</title>
        <authorList>
            <person name="van Passel M.W."/>
            <person name="Kant R."/>
            <person name="Palva A."/>
            <person name="Copeland A."/>
            <person name="Lucas S."/>
            <person name="Lapidus A."/>
            <person name="Glavina del Rio T."/>
            <person name="Pitluck S."/>
            <person name="Goltsman E."/>
            <person name="Clum A."/>
            <person name="Sun H."/>
            <person name="Schmutz J."/>
            <person name="Larimer F.W."/>
            <person name="Land M.L."/>
            <person name="Hauser L."/>
            <person name="Kyrpides N."/>
            <person name="Mikhailova N."/>
            <person name="Richardson P.P."/>
            <person name="Janssen P.H."/>
            <person name="de Vos W.M."/>
            <person name="Smidt H."/>
        </authorList>
    </citation>
    <scope>NUCLEOTIDE SEQUENCE [LARGE SCALE GENOMIC DNA]</scope>
    <source>
        <strain evidence="13">DSM 11246 / JCM 15787 / PB90-1</strain>
    </source>
</reference>
<dbReference type="EMBL" id="CP001032">
    <property type="protein sequence ID" value="ACB75946.1"/>
    <property type="molecule type" value="Genomic_DNA"/>
</dbReference>
<dbReference type="Gene3D" id="1.25.40.80">
    <property type="match status" value="1"/>
</dbReference>
<evidence type="ECO:0000313" key="12">
    <source>
        <dbReference type="EMBL" id="ACB75946.1"/>
    </source>
</evidence>
<dbReference type="OrthoDB" id="9772484at2"/>
<dbReference type="GO" id="GO:0000719">
    <property type="term" value="P:photoreactive repair"/>
    <property type="evidence" value="ECO:0007669"/>
    <property type="project" value="UniProtKB-ARBA"/>
</dbReference>
<feature type="binding site" evidence="8">
    <location>
        <begin position="390"/>
        <end position="392"/>
    </location>
    <ligand>
        <name>FAD</name>
        <dbReference type="ChEBI" id="CHEBI:57692"/>
    </ligand>
</feature>
<keyword evidence="12" id="KW-0456">Lyase</keyword>
<dbReference type="InterPro" id="IPR014729">
    <property type="entry name" value="Rossmann-like_a/b/a_fold"/>
</dbReference>
<dbReference type="GO" id="GO:0071949">
    <property type="term" value="F:FAD binding"/>
    <property type="evidence" value="ECO:0007669"/>
    <property type="project" value="TreeGrafter"/>
</dbReference>
<evidence type="ECO:0000256" key="9">
    <source>
        <dbReference type="PIRSR" id="PIRSR602081-2"/>
    </source>
</evidence>
<keyword evidence="4 8" id="KW-0285">Flavoprotein</keyword>
<evidence type="ECO:0000256" key="3">
    <source>
        <dbReference type="ARBA" id="ARBA00014046"/>
    </source>
</evidence>
<evidence type="ECO:0000256" key="6">
    <source>
        <dbReference type="ARBA" id="ARBA00022991"/>
    </source>
</evidence>
<organism evidence="12 13">
    <name type="scientific">Opitutus terrae (strain DSM 11246 / JCM 15787 / PB90-1)</name>
    <dbReference type="NCBI Taxonomy" id="452637"/>
    <lineage>
        <taxon>Bacteria</taxon>
        <taxon>Pseudomonadati</taxon>
        <taxon>Verrucomicrobiota</taxon>
        <taxon>Opitutia</taxon>
        <taxon>Opitutales</taxon>
        <taxon>Opitutaceae</taxon>
        <taxon>Opitutus</taxon>
    </lineage>
</organism>
<dbReference type="PANTHER" id="PTHR11455">
    <property type="entry name" value="CRYPTOCHROME"/>
    <property type="match status" value="1"/>
</dbReference>
<keyword evidence="6 10" id="KW-0157">Chromophore</keyword>
<evidence type="ECO:0000259" key="11">
    <source>
        <dbReference type="PROSITE" id="PS51645"/>
    </source>
</evidence>
<gene>
    <name evidence="12" type="ordered locus">Oter_2665</name>
</gene>
<evidence type="ECO:0000256" key="10">
    <source>
        <dbReference type="RuleBase" id="RU004182"/>
    </source>
</evidence>
<evidence type="ECO:0000256" key="1">
    <source>
        <dbReference type="ARBA" id="ARBA00001932"/>
    </source>
</evidence>
<comment type="catalytic activity">
    <reaction evidence="7">
        <text>cyclobutadipyrimidine (in DNA) = 2 pyrimidine residues (in DNA).</text>
        <dbReference type="EC" id="4.1.99.3"/>
    </reaction>
</comment>
<dbReference type="GO" id="GO:0003904">
    <property type="term" value="F:deoxyribodipyrimidine photo-lyase activity"/>
    <property type="evidence" value="ECO:0007669"/>
    <property type="project" value="UniProtKB-EC"/>
</dbReference>
<dbReference type="PANTHER" id="PTHR11455:SF9">
    <property type="entry name" value="CRYPTOCHROME CIRCADIAN CLOCK 5 ISOFORM X1"/>
    <property type="match status" value="1"/>
</dbReference>
<comment type="similarity">
    <text evidence="10">Belongs to the DNA photolyase family.</text>
</comment>
<feature type="domain" description="Photolyase/cryptochrome alpha/beta" evidence="11">
    <location>
        <begin position="2"/>
        <end position="143"/>
    </location>
</feature>
<evidence type="ECO:0000256" key="7">
    <source>
        <dbReference type="ARBA" id="ARBA00033999"/>
    </source>
</evidence>
<feature type="binding site" evidence="8">
    <location>
        <position position="288"/>
    </location>
    <ligand>
        <name>FAD</name>
        <dbReference type="ChEBI" id="CHEBI:57692"/>
    </ligand>
</feature>
<dbReference type="FunFam" id="1.10.579.10:FF:000003">
    <property type="entry name" value="Deoxyribodipyrimidine photo-lyase"/>
    <property type="match status" value="1"/>
</dbReference>
<evidence type="ECO:0000256" key="4">
    <source>
        <dbReference type="ARBA" id="ARBA00022630"/>
    </source>
</evidence>
<proteinExistence type="inferred from homology"/>
<dbReference type="EC" id="4.1.99.3" evidence="2"/>
<protein>
    <recommendedName>
        <fullName evidence="3">Deoxyribodipyrimidine photo-lyase</fullName>
        <ecNumber evidence="2">4.1.99.3</ecNumber>
    </recommendedName>
</protein>
<evidence type="ECO:0000256" key="2">
    <source>
        <dbReference type="ARBA" id="ARBA00013149"/>
    </source>
</evidence>
<dbReference type="SUPFAM" id="SSF48173">
    <property type="entry name" value="Cryptochrome/photolyase FAD-binding domain"/>
    <property type="match status" value="1"/>
</dbReference>
<feature type="site" description="Electron transfer via tryptophanyl radical" evidence="9">
    <location>
        <position position="400"/>
    </location>
</feature>
<dbReference type="Proteomes" id="UP000007013">
    <property type="component" value="Chromosome"/>
</dbReference>
<feature type="binding site" evidence="8">
    <location>
        <begin position="248"/>
        <end position="252"/>
    </location>
    <ligand>
        <name>FAD</name>
        <dbReference type="ChEBI" id="CHEBI:57692"/>
    </ligand>
</feature>
<feature type="site" description="Electron transfer via tryptophanyl radical" evidence="9">
    <location>
        <position position="322"/>
    </location>
</feature>
<keyword evidence="13" id="KW-1185">Reference proteome</keyword>
<evidence type="ECO:0000256" key="8">
    <source>
        <dbReference type="PIRSR" id="PIRSR602081-1"/>
    </source>
</evidence>
<dbReference type="InterPro" id="IPR005101">
    <property type="entry name" value="Cryptochr/Photolyase_FAD-bd"/>
</dbReference>
<dbReference type="HOGENOM" id="CLU_010348_2_2_0"/>
<dbReference type="PRINTS" id="PR00147">
    <property type="entry name" value="DNAPHOTLYASE"/>
</dbReference>
<dbReference type="Pfam" id="PF00875">
    <property type="entry name" value="DNA_photolyase"/>
    <property type="match status" value="1"/>
</dbReference>
<dbReference type="Gene3D" id="3.40.50.620">
    <property type="entry name" value="HUPs"/>
    <property type="match status" value="1"/>
</dbReference>
<feature type="site" description="Electron transfer via tryptophanyl radical" evidence="9">
    <location>
        <position position="377"/>
    </location>
</feature>
<dbReference type="AlphaFoldDB" id="B1ZUX6"/>
<dbReference type="Pfam" id="PF03441">
    <property type="entry name" value="FAD_binding_7"/>
    <property type="match status" value="1"/>
</dbReference>
<dbReference type="eggNOG" id="COG0415">
    <property type="taxonomic scope" value="Bacteria"/>
</dbReference>
<dbReference type="InterPro" id="IPR006050">
    <property type="entry name" value="DNA_photolyase_N"/>
</dbReference>
<dbReference type="PROSITE" id="PS51645">
    <property type="entry name" value="PHR_CRY_ALPHA_BETA"/>
    <property type="match status" value="1"/>
</dbReference>
<comment type="cofactor">
    <cofactor evidence="8">
        <name>FAD</name>
        <dbReference type="ChEBI" id="CHEBI:57692"/>
    </cofactor>
    <text evidence="8">Binds 1 FAD per subunit.</text>
</comment>
<dbReference type="InterPro" id="IPR018394">
    <property type="entry name" value="DNA_photolyase_1_CS_C"/>
</dbReference>
<dbReference type="GO" id="GO:0003677">
    <property type="term" value="F:DNA binding"/>
    <property type="evidence" value="ECO:0007669"/>
    <property type="project" value="TreeGrafter"/>
</dbReference>
<dbReference type="InterPro" id="IPR036134">
    <property type="entry name" value="Crypto/Photolyase_FAD-like_sf"/>
</dbReference>